<evidence type="ECO:0000313" key="8">
    <source>
        <dbReference type="EMBL" id="KOB71604.1"/>
    </source>
</evidence>
<dbReference type="Proteomes" id="UP000037510">
    <property type="component" value="Unassembled WGS sequence"/>
</dbReference>
<dbReference type="InterPro" id="IPR040144">
    <property type="entry name" value="RAP1GDS1"/>
</dbReference>
<reference evidence="8 9" key="1">
    <citation type="journal article" date="2015" name="Genome Biol. Evol.">
        <title>The genome of winter moth (Operophtera brumata) provides a genomic perspective on sexual dimorphism and phenology.</title>
        <authorList>
            <person name="Derks M.F."/>
            <person name="Smit S."/>
            <person name="Salis L."/>
            <person name="Schijlen E."/>
            <person name="Bossers A."/>
            <person name="Mateman C."/>
            <person name="Pijl A.S."/>
            <person name="de Ridder D."/>
            <person name="Groenen M.A."/>
            <person name="Visser M.E."/>
            <person name="Megens H.J."/>
        </authorList>
    </citation>
    <scope>NUCLEOTIDE SEQUENCE [LARGE SCALE GENOMIC DNA]</scope>
    <source>
        <strain evidence="8">WM2013NL</strain>
        <tissue evidence="8">Head and thorax</tissue>
    </source>
</reference>
<dbReference type="InterPro" id="IPR000225">
    <property type="entry name" value="Armadillo"/>
</dbReference>
<evidence type="ECO:0000256" key="2">
    <source>
        <dbReference type="ARBA" id="ARBA00004240"/>
    </source>
</evidence>
<dbReference type="InterPro" id="IPR011989">
    <property type="entry name" value="ARM-like"/>
</dbReference>
<name>A0A0L7L8E8_OPEBR</name>
<evidence type="ECO:0000256" key="6">
    <source>
        <dbReference type="ARBA" id="ARBA00023128"/>
    </source>
</evidence>
<dbReference type="SMART" id="SM00185">
    <property type="entry name" value="ARM"/>
    <property type="match status" value="4"/>
</dbReference>
<dbReference type="EMBL" id="JTDY01002353">
    <property type="protein sequence ID" value="KOB71604.1"/>
    <property type="molecule type" value="Genomic_DNA"/>
</dbReference>
<gene>
    <name evidence="8" type="ORF">OBRU01_06836</name>
</gene>
<dbReference type="GO" id="GO:0005829">
    <property type="term" value="C:cytosol"/>
    <property type="evidence" value="ECO:0007669"/>
    <property type="project" value="UniProtKB-SubCell"/>
</dbReference>
<dbReference type="SUPFAM" id="SSF48371">
    <property type="entry name" value="ARM repeat"/>
    <property type="match status" value="2"/>
</dbReference>
<dbReference type="GO" id="GO:0005739">
    <property type="term" value="C:mitochondrion"/>
    <property type="evidence" value="ECO:0007669"/>
    <property type="project" value="UniProtKB-SubCell"/>
</dbReference>
<keyword evidence="6" id="KW-0496">Mitochondrion</keyword>
<protein>
    <submittedName>
        <fullName evidence="8">Rap1 GTPase-GDP dissociation stimulator 1-B</fullName>
    </submittedName>
</protein>
<feature type="region of interest" description="Disordered" evidence="7">
    <location>
        <begin position="444"/>
        <end position="491"/>
    </location>
</feature>
<evidence type="ECO:0000256" key="1">
    <source>
        <dbReference type="ARBA" id="ARBA00004173"/>
    </source>
</evidence>
<sequence>MEGCSAKKSTSLETLVIQNISNVNDLKAKLNDIIKTGKDYEFEVSSCIKSLLNNSDQEITLLSIQAVAELVKSEETREIYANKDIIEPILKILDKEYTADKHELVKQCCRALGNLCCDCDASRNIILECSGMKILKKLLDNCMDKSQIATKILICKTLLNFGIGGQEFCEAIIKDNIIDSLHRILSLELLKHDMDDDTVSTVLQLLSVVNDNVQEIFLSDDINRDVLNVMRETANLEISELCLEHFNAQAEHDPVKTLIAKEGGGQLLCARLQQLMERHKAGQLRAGDAEVESLVKQACELLIIVLTGDEAMHILYNKASGEVYLTVVKWLDSTDYNLLTTAVLAIGNFARQDDYCEQMMRDGNLEAPEDEAPNATLARIQHAALSALRNLAVPAANKRTAAASGRAGTLLLSALPKQTDHHVAYKLLAAIRMLLDGQGKSRGALCAAEPRRARRQQAHRRRERARRRLAAECPPQTNGPPRRLQTVSSDKDATGWTRQVLRLFNATLARIQHAALSALRNLAVPAANKRTAAANGRAGTLLLSALPKQTDHHVAYKLLAALRMLLDGQGKFNATLARIQHAALFALRNLAVPAANKRTSAVSGRAGALLLSALPKQTDHHVAYKLLAALRMLLDGQGKSLSAVCEWARAGAGAGAGGEAPRLLAWTVKQLSEPSERMKLVQVDGCVSSLVNMLLVSHSLMQNEAILALTLLAIESLKKLSPDSELPEYDLEKSFSAQLIKSEIGKHISALVDTNCAKMPIQVAENLIAFLDITSKNNEIVSDYKDAKVQDTLKKFSESRTDLSSDHKACIVGILKAISLDNGD</sequence>
<keyword evidence="5" id="KW-0256">Endoplasmic reticulum</keyword>
<dbReference type="Gene3D" id="1.25.10.10">
    <property type="entry name" value="Leucine-rich Repeat Variant"/>
    <property type="match status" value="3"/>
</dbReference>
<keyword evidence="9" id="KW-1185">Reference proteome</keyword>
<evidence type="ECO:0000256" key="7">
    <source>
        <dbReference type="SAM" id="MobiDB-lite"/>
    </source>
</evidence>
<dbReference type="STRING" id="104452.A0A0L7L8E8"/>
<organism evidence="8 9">
    <name type="scientific">Operophtera brumata</name>
    <name type="common">Winter moth</name>
    <name type="synonym">Phalaena brumata</name>
    <dbReference type="NCBI Taxonomy" id="104452"/>
    <lineage>
        <taxon>Eukaryota</taxon>
        <taxon>Metazoa</taxon>
        <taxon>Ecdysozoa</taxon>
        <taxon>Arthropoda</taxon>
        <taxon>Hexapoda</taxon>
        <taxon>Insecta</taxon>
        <taxon>Pterygota</taxon>
        <taxon>Neoptera</taxon>
        <taxon>Endopterygota</taxon>
        <taxon>Lepidoptera</taxon>
        <taxon>Glossata</taxon>
        <taxon>Ditrysia</taxon>
        <taxon>Geometroidea</taxon>
        <taxon>Geometridae</taxon>
        <taxon>Larentiinae</taxon>
        <taxon>Operophtera</taxon>
    </lineage>
</organism>
<proteinExistence type="predicted"/>
<evidence type="ECO:0000256" key="3">
    <source>
        <dbReference type="ARBA" id="ARBA00004514"/>
    </source>
</evidence>
<dbReference type="PANTHER" id="PTHR10957">
    <property type="entry name" value="RAP1 GTPASE-GDP DISSOCIATION STIMULATOR 1"/>
    <property type="match status" value="1"/>
</dbReference>
<evidence type="ECO:0000256" key="4">
    <source>
        <dbReference type="ARBA" id="ARBA00022490"/>
    </source>
</evidence>
<comment type="caution">
    <text evidence="8">The sequence shown here is derived from an EMBL/GenBank/DDBJ whole genome shotgun (WGS) entry which is preliminary data.</text>
</comment>
<keyword evidence="4" id="KW-0963">Cytoplasm</keyword>
<feature type="compositionally biased region" description="Basic residues" evidence="7">
    <location>
        <begin position="452"/>
        <end position="468"/>
    </location>
</feature>
<accession>A0A0L7L8E8</accession>
<comment type="subcellular location">
    <subcellularLocation>
        <location evidence="3">Cytoplasm</location>
        <location evidence="3">Cytosol</location>
    </subcellularLocation>
    <subcellularLocation>
        <location evidence="2">Endoplasmic reticulum</location>
    </subcellularLocation>
    <subcellularLocation>
        <location evidence="1">Mitochondrion</location>
    </subcellularLocation>
</comment>
<evidence type="ECO:0000313" key="9">
    <source>
        <dbReference type="Proteomes" id="UP000037510"/>
    </source>
</evidence>
<dbReference type="InterPro" id="IPR016024">
    <property type="entry name" value="ARM-type_fold"/>
</dbReference>
<dbReference type="GO" id="GO:0005085">
    <property type="term" value="F:guanyl-nucleotide exchange factor activity"/>
    <property type="evidence" value="ECO:0007669"/>
    <property type="project" value="InterPro"/>
</dbReference>
<dbReference type="AlphaFoldDB" id="A0A0L7L8E8"/>
<dbReference type="GO" id="GO:0005783">
    <property type="term" value="C:endoplasmic reticulum"/>
    <property type="evidence" value="ECO:0007669"/>
    <property type="project" value="UniProtKB-SubCell"/>
</dbReference>
<evidence type="ECO:0000256" key="5">
    <source>
        <dbReference type="ARBA" id="ARBA00022824"/>
    </source>
</evidence>